<keyword evidence="2" id="KW-0732">Signal</keyword>
<dbReference type="InterPro" id="IPR013320">
    <property type="entry name" value="ConA-like_dom_sf"/>
</dbReference>
<sequence>MKNIFKTSLAVLSLVFFSACSNDDYDIGDITTPSNLSVTAEVVGQTEEMPNGDGSGAVSFTASADNAMTYKFIYGDGFEEVSASGETTHSFNENGVNDYTVTVVASGTGGASSNMTTTVTVFSDFSDPETKELLTGGSSKTWYVAASQPAHLGVGPSSGEGFTAPIYYAAAPFEKAGADVSSCFYTDEMTFSLNENDNIVYNYNNNGLTFVNVAYTGDFGGDGSEDQCLDFGNTGDFSASLSPSTSGLPEDATTGTVINIAGGGTMSYYVGSSSYEVLNITPTTMDVRVIPGNDPALAWYLKFTTSQGGEEEEEFESQFNTEIWSDEFDGDALNTDNWNYETGNGSNGWGNNEAQYYTDAEDNVKVENGNLVITAKREAESGFDFTSARITTKDKFEFTFGRVEVRAKLPAGGGTWPAIWMLGAAFPEESWPGVGEMDIMEFVGNDPDRISSALHFPGNSGGNAIVGDTEVSDVTSEFHIYEVEWTAEKITFLMDGVPHLEFDNNDSTPFQEDFFIILNVAMGGTLGGNIADDFQESSMEVDYVKVFQE</sequence>
<dbReference type="CDD" id="cd00146">
    <property type="entry name" value="PKD"/>
    <property type="match status" value="1"/>
</dbReference>
<dbReference type="Pfam" id="PF00722">
    <property type="entry name" value="Glyco_hydro_16"/>
    <property type="match status" value="1"/>
</dbReference>
<dbReference type="PROSITE" id="PS51257">
    <property type="entry name" value="PROKAR_LIPOPROTEIN"/>
    <property type="match status" value="1"/>
</dbReference>
<dbReference type="Proteomes" id="UP000051643">
    <property type="component" value="Unassembled WGS sequence"/>
</dbReference>
<reference evidence="4" key="1">
    <citation type="submission" date="2015-10" db="EMBL/GenBank/DDBJ databases">
        <title>Draft genome sequence of Salegentibacter mishustinae KCTC 12263.</title>
        <authorList>
            <person name="Lin W."/>
            <person name="Zheng Q."/>
        </authorList>
    </citation>
    <scope>NUCLEOTIDE SEQUENCE [LARGE SCALE GENOMIC DNA]</scope>
    <source>
        <strain evidence="4">KCTC 12263</strain>
    </source>
</reference>
<proteinExistence type="inferred from homology"/>
<dbReference type="Gene3D" id="2.60.40.10">
    <property type="entry name" value="Immunoglobulins"/>
    <property type="match status" value="1"/>
</dbReference>
<dbReference type="OrthoDB" id="9809583at2"/>
<dbReference type="STRING" id="270918.APR42_08095"/>
<dbReference type="InterPro" id="IPR050546">
    <property type="entry name" value="Glycosyl_Hydrlase_16"/>
</dbReference>
<dbReference type="SUPFAM" id="SSF49899">
    <property type="entry name" value="Concanavalin A-like lectins/glucanases"/>
    <property type="match status" value="1"/>
</dbReference>
<dbReference type="PANTHER" id="PTHR10963:SF55">
    <property type="entry name" value="GLYCOSIDE HYDROLASE FAMILY 16 PROTEIN"/>
    <property type="match status" value="1"/>
</dbReference>
<feature type="signal peptide" evidence="2">
    <location>
        <begin position="1"/>
        <end position="21"/>
    </location>
</feature>
<evidence type="ECO:0000313" key="4">
    <source>
        <dbReference type="EMBL" id="KRG27710.1"/>
    </source>
</evidence>
<keyword evidence="4" id="KW-0378">Hydrolase</keyword>
<gene>
    <name evidence="4" type="ORF">APR42_08095</name>
</gene>
<dbReference type="InterPro" id="IPR035986">
    <property type="entry name" value="PKD_dom_sf"/>
</dbReference>
<accession>A0A0Q9ZEN3</accession>
<dbReference type="GO" id="GO:0005975">
    <property type="term" value="P:carbohydrate metabolic process"/>
    <property type="evidence" value="ECO:0007669"/>
    <property type="project" value="InterPro"/>
</dbReference>
<dbReference type="PROSITE" id="PS51762">
    <property type="entry name" value="GH16_2"/>
    <property type="match status" value="1"/>
</dbReference>
<dbReference type="InterPro" id="IPR000757">
    <property type="entry name" value="Beta-glucanase-like"/>
</dbReference>
<feature type="chain" id="PRO_5006389399" evidence="2">
    <location>
        <begin position="22"/>
        <end position="549"/>
    </location>
</feature>
<evidence type="ECO:0000259" key="3">
    <source>
        <dbReference type="PROSITE" id="PS51762"/>
    </source>
</evidence>
<name>A0A0Q9ZEN3_9FLAO</name>
<dbReference type="GO" id="GO:0004553">
    <property type="term" value="F:hydrolase activity, hydrolyzing O-glycosyl compounds"/>
    <property type="evidence" value="ECO:0007669"/>
    <property type="project" value="InterPro"/>
</dbReference>
<comment type="similarity">
    <text evidence="1">Belongs to the glycosyl hydrolase 16 family.</text>
</comment>
<dbReference type="CDD" id="cd08023">
    <property type="entry name" value="GH16_laminarinase_like"/>
    <property type="match status" value="1"/>
</dbReference>
<dbReference type="SUPFAM" id="SSF49299">
    <property type="entry name" value="PKD domain"/>
    <property type="match status" value="1"/>
</dbReference>
<dbReference type="EMBL" id="LKTP01000034">
    <property type="protein sequence ID" value="KRG27710.1"/>
    <property type="molecule type" value="Genomic_DNA"/>
</dbReference>
<dbReference type="AlphaFoldDB" id="A0A0Q9ZEN3"/>
<comment type="caution">
    <text evidence="4">The sequence shown here is derived from an EMBL/GenBank/DDBJ whole genome shotgun (WGS) entry which is preliminary data.</text>
</comment>
<protein>
    <submittedName>
        <fullName evidence="4">Glycosyl hydrolase</fullName>
    </submittedName>
</protein>
<keyword evidence="5" id="KW-1185">Reference proteome</keyword>
<dbReference type="InterPro" id="IPR013783">
    <property type="entry name" value="Ig-like_fold"/>
</dbReference>
<feature type="domain" description="GH16" evidence="3">
    <location>
        <begin position="313"/>
        <end position="549"/>
    </location>
</feature>
<organism evidence="4 5">
    <name type="scientific">Salegentibacter mishustinae</name>
    <dbReference type="NCBI Taxonomy" id="270918"/>
    <lineage>
        <taxon>Bacteria</taxon>
        <taxon>Pseudomonadati</taxon>
        <taxon>Bacteroidota</taxon>
        <taxon>Flavobacteriia</taxon>
        <taxon>Flavobacteriales</taxon>
        <taxon>Flavobacteriaceae</taxon>
        <taxon>Salegentibacter</taxon>
    </lineage>
</organism>
<evidence type="ECO:0000256" key="2">
    <source>
        <dbReference type="SAM" id="SignalP"/>
    </source>
</evidence>
<evidence type="ECO:0000313" key="5">
    <source>
        <dbReference type="Proteomes" id="UP000051643"/>
    </source>
</evidence>
<dbReference type="RefSeq" id="WP_057482384.1">
    <property type="nucleotide sequence ID" value="NZ_BMWR01000004.1"/>
</dbReference>
<dbReference type="PANTHER" id="PTHR10963">
    <property type="entry name" value="GLYCOSYL HYDROLASE-RELATED"/>
    <property type="match status" value="1"/>
</dbReference>
<evidence type="ECO:0000256" key="1">
    <source>
        <dbReference type="ARBA" id="ARBA00006865"/>
    </source>
</evidence>
<dbReference type="Gene3D" id="2.60.120.200">
    <property type="match status" value="1"/>
</dbReference>